<dbReference type="PANTHER" id="PTHR11552:SF158">
    <property type="entry name" value="GH23626P-RELATED"/>
    <property type="match status" value="1"/>
</dbReference>
<dbReference type="Pfam" id="PF00732">
    <property type="entry name" value="GMC_oxred_N"/>
    <property type="match status" value="1"/>
</dbReference>
<evidence type="ECO:0000256" key="3">
    <source>
        <dbReference type="PIRSR" id="PIRSR000137-2"/>
    </source>
</evidence>
<feature type="domain" description="Glucose-methanol-choline oxidoreductase N-terminal" evidence="7">
    <location>
        <begin position="374"/>
        <end position="388"/>
    </location>
</feature>
<dbReference type="Gene3D" id="3.30.560.10">
    <property type="entry name" value="Glucose Oxidase, domain 3"/>
    <property type="match status" value="1"/>
</dbReference>
<feature type="signal peptide" evidence="5">
    <location>
        <begin position="1"/>
        <end position="23"/>
    </location>
</feature>
<organism evidence="8">
    <name type="scientific">Diabrotica virgifera virgifera</name>
    <name type="common">western corn rootworm</name>
    <dbReference type="NCBI Taxonomy" id="50390"/>
    <lineage>
        <taxon>Eukaryota</taxon>
        <taxon>Metazoa</taxon>
        <taxon>Ecdysozoa</taxon>
        <taxon>Arthropoda</taxon>
        <taxon>Hexapoda</taxon>
        <taxon>Insecta</taxon>
        <taxon>Pterygota</taxon>
        <taxon>Neoptera</taxon>
        <taxon>Endopterygota</taxon>
        <taxon>Coleoptera</taxon>
        <taxon>Polyphaga</taxon>
        <taxon>Cucujiformia</taxon>
        <taxon>Chrysomeloidea</taxon>
        <taxon>Chrysomelidae</taxon>
        <taxon>Galerucinae</taxon>
        <taxon>Diabroticina</taxon>
        <taxon>Diabroticites</taxon>
        <taxon>Diabrotica</taxon>
    </lineage>
</organism>
<evidence type="ECO:0000313" key="8">
    <source>
        <dbReference type="RefSeq" id="XP_028130791.1"/>
    </source>
</evidence>
<feature type="chain" id="PRO_5027729364" evidence="5">
    <location>
        <begin position="24"/>
        <end position="676"/>
    </location>
</feature>
<name>A0A6P7F5P3_DIAVI</name>
<dbReference type="PIRSF" id="PIRSF000137">
    <property type="entry name" value="Alcohol_oxidase"/>
    <property type="match status" value="1"/>
</dbReference>
<feature type="active site" description="Proton acceptor" evidence="2">
    <location>
        <position position="652"/>
    </location>
</feature>
<dbReference type="InterPro" id="IPR007867">
    <property type="entry name" value="GMC_OxRtase_C"/>
</dbReference>
<protein>
    <submittedName>
        <fullName evidence="8">Glucose dehydrogenase [FAD, quinone]-like</fullName>
    </submittedName>
</protein>
<dbReference type="PROSITE" id="PS00624">
    <property type="entry name" value="GMC_OXRED_2"/>
    <property type="match status" value="1"/>
</dbReference>
<dbReference type="Pfam" id="PF05199">
    <property type="entry name" value="GMC_oxred_C"/>
    <property type="match status" value="1"/>
</dbReference>
<comment type="similarity">
    <text evidence="1 4">Belongs to the GMC oxidoreductase family.</text>
</comment>
<proteinExistence type="inferred from homology"/>
<keyword evidence="3 4" id="KW-0274">FAD</keyword>
<evidence type="ECO:0000259" key="7">
    <source>
        <dbReference type="PROSITE" id="PS00624"/>
    </source>
</evidence>
<keyword evidence="5" id="KW-0732">Signal</keyword>
<feature type="binding site" evidence="3">
    <location>
        <position position="642"/>
    </location>
    <ligand>
        <name>FAD</name>
        <dbReference type="ChEBI" id="CHEBI:57692"/>
    </ligand>
</feature>
<dbReference type="AlphaFoldDB" id="A0A6P7F5P3"/>
<keyword evidence="4" id="KW-0285">Flavoprotein</keyword>
<feature type="active site" description="Proton donor" evidence="2">
    <location>
        <position position="608"/>
    </location>
</feature>
<gene>
    <name evidence="8" type="primary">LOC114326581</name>
</gene>
<sequence>MCKTIAAVFVLVVLKVLLIEVTADWFGDFNDFTHWGSEFQEFDDFHDWDSFFDNSNDFLKFQDLDIKKFPSKNDEDTDFLANLITDVRNQGQTYQLPTSAEEYRSYDNFFKEIGYFDFIIIGAGAAGSLVANRLSEVEDWNILLLEAGGYGNNITDIPNMYFEVEYTDYNWGFVSVPQKSACLGMVNQTCAMARGRGIGGTTLVNGLVYSRGSSLDFDRWAHEVGDPRWSYQNVLPVFKRTEKFNHRDKRAPVNKPIHGYQGLLNVEYHLPRSPQLDAWLEAHKELGLPISDYNAGTGLGASPAQINTRNGRTEDAGTAFVLPALKRKNLHVLTYSYATRILIDEYKVARGVTFTHKGKNFIAKASKEVIVSAGTFQTPQLLMLSGIGPKNHLNALKIPVIEDLAVGSTLRDHACFYGLTFSTNYTEPVLPLEKYVGQFLKGVGPLAAPGNNQGVAFYESQYTKGTGYPDIEIMFIPSNATNDLSQRAFRLTNQTYEDVWKYIDRTQSFVLYIVSLHSNSIGTVRLRSKNPFDYPLIDNRFLSDPGNRDLRRIYEGIQIMMRLARTKAMRSIDTKLQGGPLRACIHHEYQTRDYWFCAIRQMTMNLYHPVGTTPMGPNPHQGDVVDSECRVHGVQGLRVVDGSVFPFPLAGHPMAAIALVGEMASDFIKNQYLYYT</sequence>
<dbReference type="GO" id="GO:0016614">
    <property type="term" value="F:oxidoreductase activity, acting on CH-OH group of donors"/>
    <property type="evidence" value="ECO:0007669"/>
    <property type="project" value="InterPro"/>
</dbReference>
<dbReference type="SUPFAM" id="SSF51905">
    <property type="entry name" value="FAD/NAD(P)-binding domain"/>
    <property type="match status" value="1"/>
</dbReference>
<reference evidence="8" key="1">
    <citation type="submission" date="2025-08" db="UniProtKB">
        <authorList>
            <consortium name="RefSeq"/>
        </authorList>
    </citation>
    <scope>IDENTIFICATION</scope>
    <source>
        <tissue evidence="8">Whole insect</tissue>
    </source>
</reference>
<dbReference type="InterPro" id="IPR012132">
    <property type="entry name" value="GMC_OxRdtase"/>
</dbReference>
<dbReference type="SUPFAM" id="SSF54373">
    <property type="entry name" value="FAD-linked reductases, C-terminal domain"/>
    <property type="match status" value="1"/>
</dbReference>
<accession>A0A6P7F5P3</accession>
<evidence type="ECO:0000256" key="5">
    <source>
        <dbReference type="SAM" id="SignalP"/>
    </source>
</evidence>
<dbReference type="PANTHER" id="PTHR11552">
    <property type="entry name" value="GLUCOSE-METHANOL-CHOLINE GMC OXIDOREDUCTASE"/>
    <property type="match status" value="1"/>
</dbReference>
<feature type="domain" description="Glucose-methanol-choline oxidoreductase N-terminal" evidence="6">
    <location>
        <begin position="195"/>
        <end position="218"/>
    </location>
</feature>
<evidence type="ECO:0000259" key="6">
    <source>
        <dbReference type="PROSITE" id="PS00623"/>
    </source>
</evidence>
<dbReference type="OrthoDB" id="269227at2759"/>
<feature type="binding site" evidence="3">
    <location>
        <begin position="205"/>
        <end position="208"/>
    </location>
    <ligand>
        <name>FAD</name>
        <dbReference type="ChEBI" id="CHEBI:57692"/>
    </ligand>
</feature>
<dbReference type="GO" id="GO:0050660">
    <property type="term" value="F:flavin adenine dinucleotide binding"/>
    <property type="evidence" value="ECO:0007669"/>
    <property type="project" value="InterPro"/>
</dbReference>
<dbReference type="InterPro" id="IPR000172">
    <property type="entry name" value="GMC_OxRdtase_N"/>
</dbReference>
<dbReference type="RefSeq" id="XP_028130791.1">
    <property type="nucleotide sequence ID" value="XM_028274990.1"/>
</dbReference>
<evidence type="ECO:0000256" key="4">
    <source>
        <dbReference type="RuleBase" id="RU003968"/>
    </source>
</evidence>
<dbReference type="InParanoid" id="A0A6P7F5P3"/>
<dbReference type="Gene3D" id="3.50.50.60">
    <property type="entry name" value="FAD/NAD(P)-binding domain"/>
    <property type="match status" value="1"/>
</dbReference>
<comment type="cofactor">
    <cofactor evidence="3">
        <name>FAD</name>
        <dbReference type="ChEBI" id="CHEBI:57692"/>
    </cofactor>
</comment>
<evidence type="ECO:0000256" key="2">
    <source>
        <dbReference type="PIRSR" id="PIRSR000137-1"/>
    </source>
</evidence>
<evidence type="ECO:0000256" key="1">
    <source>
        <dbReference type="ARBA" id="ARBA00010790"/>
    </source>
</evidence>
<feature type="binding site" evidence="3">
    <location>
        <position position="201"/>
    </location>
    <ligand>
        <name>FAD</name>
        <dbReference type="ChEBI" id="CHEBI:57692"/>
    </ligand>
</feature>
<dbReference type="PROSITE" id="PS00623">
    <property type="entry name" value="GMC_OXRED_1"/>
    <property type="match status" value="1"/>
</dbReference>
<dbReference type="InterPro" id="IPR036188">
    <property type="entry name" value="FAD/NAD-bd_sf"/>
</dbReference>